<accession>A0A2P2LCD3</accession>
<proteinExistence type="predicted"/>
<evidence type="ECO:0000313" key="1">
    <source>
        <dbReference type="EMBL" id="MBX15629.1"/>
    </source>
</evidence>
<sequence length="74" mass="8362">MNCNRQKRQNPNFTQLSYMENKRLLDRVHTSISSLLHLAALSASSSYFILHSADSSSASLLARSNCLLQEFQCI</sequence>
<organism evidence="1">
    <name type="scientific">Rhizophora mucronata</name>
    <name type="common">Asiatic mangrove</name>
    <dbReference type="NCBI Taxonomy" id="61149"/>
    <lineage>
        <taxon>Eukaryota</taxon>
        <taxon>Viridiplantae</taxon>
        <taxon>Streptophyta</taxon>
        <taxon>Embryophyta</taxon>
        <taxon>Tracheophyta</taxon>
        <taxon>Spermatophyta</taxon>
        <taxon>Magnoliopsida</taxon>
        <taxon>eudicotyledons</taxon>
        <taxon>Gunneridae</taxon>
        <taxon>Pentapetalae</taxon>
        <taxon>rosids</taxon>
        <taxon>fabids</taxon>
        <taxon>Malpighiales</taxon>
        <taxon>Rhizophoraceae</taxon>
        <taxon>Rhizophora</taxon>
    </lineage>
</organism>
<protein>
    <submittedName>
        <fullName evidence="1">Uncharacterized protein</fullName>
    </submittedName>
</protein>
<name>A0A2P2LCD3_RHIMU</name>
<dbReference type="EMBL" id="GGEC01035145">
    <property type="protein sequence ID" value="MBX15629.1"/>
    <property type="molecule type" value="Transcribed_RNA"/>
</dbReference>
<reference evidence="1" key="1">
    <citation type="submission" date="2018-02" db="EMBL/GenBank/DDBJ databases">
        <title>Rhizophora mucronata_Transcriptome.</title>
        <authorList>
            <person name="Meera S.P."/>
            <person name="Sreeshan A."/>
            <person name="Augustine A."/>
        </authorList>
    </citation>
    <scope>NUCLEOTIDE SEQUENCE</scope>
    <source>
        <tissue evidence="1">Leaf</tissue>
    </source>
</reference>
<dbReference type="AlphaFoldDB" id="A0A2P2LCD3"/>